<dbReference type="InterPro" id="IPR036513">
    <property type="entry name" value="STAS_dom_sf"/>
</dbReference>
<dbReference type="OrthoDB" id="3697150at2"/>
<dbReference type="InterPro" id="IPR003658">
    <property type="entry name" value="Anti-sigma_ant"/>
</dbReference>
<dbReference type="Proteomes" id="UP000325787">
    <property type="component" value="Chromosome"/>
</dbReference>
<dbReference type="Pfam" id="PF01740">
    <property type="entry name" value="STAS"/>
    <property type="match status" value="1"/>
</dbReference>
<dbReference type="Gene3D" id="3.30.750.24">
    <property type="entry name" value="STAS domain"/>
    <property type="match status" value="1"/>
</dbReference>
<evidence type="ECO:0000313" key="5">
    <source>
        <dbReference type="Proteomes" id="UP000325787"/>
    </source>
</evidence>
<dbReference type="NCBIfam" id="TIGR00377">
    <property type="entry name" value="ant_ant_sig"/>
    <property type="match status" value="1"/>
</dbReference>
<dbReference type="EMBL" id="CP034550">
    <property type="protein sequence ID" value="QFZ19262.1"/>
    <property type="molecule type" value="Genomic_DNA"/>
</dbReference>
<dbReference type="GO" id="GO:0043856">
    <property type="term" value="F:anti-sigma factor antagonist activity"/>
    <property type="evidence" value="ECO:0007669"/>
    <property type="project" value="InterPro"/>
</dbReference>
<dbReference type="PROSITE" id="PS50801">
    <property type="entry name" value="STAS"/>
    <property type="match status" value="1"/>
</dbReference>
<dbReference type="SUPFAM" id="SSF52091">
    <property type="entry name" value="SpoIIaa-like"/>
    <property type="match status" value="1"/>
</dbReference>
<dbReference type="InterPro" id="IPR002645">
    <property type="entry name" value="STAS_dom"/>
</dbReference>
<evidence type="ECO:0000256" key="1">
    <source>
        <dbReference type="ARBA" id="ARBA00009013"/>
    </source>
</evidence>
<evidence type="ECO:0000256" key="2">
    <source>
        <dbReference type="RuleBase" id="RU003749"/>
    </source>
</evidence>
<feature type="domain" description="STAS" evidence="3">
    <location>
        <begin position="9"/>
        <end position="118"/>
    </location>
</feature>
<keyword evidence="5" id="KW-1185">Reference proteome</keyword>
<dbReference type="KEGG" id="ssyi:EKG83_19080"/>
<reference evidence="5" key="1">
    <citation type="journal article" date="2021" name="Curr. Microbiol.">
        <title>Complete genome of nocamycin-producing strain Saccharothrix syringae NRRL B-16468 reveals the biosynthetic potential for secondary metabolites.</title>
        <authorList>
            <person name="Mo X."/>
            <person name="Yang S."/>
        </authorList>
    </citation>
    <scope>NUCLEOTIDE SEQUENCE [LARGE SCALE GENOMIC DNA]</scope>
    <source>
        <strain evidence="5">ATCC 51364 / DSM 43886 / JCM 6844 / KCTC 9398 / NBRC 14523 / NRRL B-16468 / INA 2240</strain>
    </source>
</reference>
<evidence type="ECO:0000259" key="3">
    <source>
        <dbReference type="PROSITE" id="PS50801"/>
    </source>
</evidence>
<dbReference type="PANTHER" id="PTHR33495">
    <property type="entry name" value="ANTI-SIGMA FACTOR ANTAGONIST TM_1081-RELATED-RELATED"/>
    <property type="match status" value="1"/>
</dbReference>
<dbReference type="RefSeq" id="WP_033435888.1">
    <property type="nucleotide sequence ID" value="NZ_CP034550.1"/>
</dbReference>
<evidence type="ECO:0000313" key="4">
    <source>
        <dbReference type="EMBL" id="QFZ19262.1"/>
    </source>
</evidence>
<accession>A0A5Q0H0S1</accession>
<dbReference type="CDD" id="cd07043">
    <property type="entry name" value="STAS_anti-anti-sigma_factors"/>
    <property type="match status" value="1"/>
</dbReference>
<sequence>MNESNPSSSTISTDVRGTVTVLRLVGDIDLANSDTLRVRCVELLDSGVDALVLDFSEVSFFASSGIAALAHVREYSAQRGGLPVHVVAGRSVRRSLELTAMDRLLPMHDAVEEAVEAAEARVARR</sequence>
<organism evidence="4 5">
    <name type="scientific">Saccharothrix syringae</name>
    <name type="common">Nocardiopsis syringae</name>
    <dbReference type="NCBI Taxonomy" id="103733"/>
    <lineage>
        <taxon>Bacteria</taxon>
        <taxon>Bacillati</taxon>
        <taxon>Actinomycetota</taxon>
        <taxon>Actinomycetes</taxon>
        <taxon>Pseudonocardiales</taxon>
        <taxon>Pseudonocardiaceae</taxon>
        <taxon>Saccharothrix</taxon>
    </lineage>
</organism>
<proteinExistence type="inferred from homology"/>
<name>A0A5Q0H0S1_SACSY</name>
<protein>
    <recommendedName>
        <fullName evidence="2">Anti-sigma factor antagonist</fullName>
    </recommendedName>
</protein>
<comment type="similarity">
    <text evidence="1 2">Belongs to the anti-sigma-factor antagonist family.</text>
</comment>
<dbReference type="AlphaFoldDB" id="A0A5Q0H0S1"/>
<dbReference type="PANTHER" id="PTHR33495:SF2">
    <property type="entry name" value="ANTI-SIGMA FACTOR ANTAGONIST TM_1081-RELATED"/>
    <property type="match status" value="1"/>
</dbReference>
<gene>
    <name evidence="4" type="ORF">EKG83_19080</name>
</gene>